<dbReference type="EMBL" id="MU006593">
    <property type="protein sequence ID" value="KAF2743928.1"/>
    <property type="molecule type" value="Genomic_DNA"/>
</dbReference>
<name>A0A6A6V076_9PLEO</name>
<organism evidence="2 3">
    <name type="scientific">Sporormia fimetaria CBS 119925</name>
    <dbReference type="NCBI Taxonomy" id="1340428"/>
    <lineage>
        <taxon>Eukaryota</taxon>
        <taxon>Fungi</taxon>
        <taxon>Dikarya</taxon>
        <taxon>Ascomycota</taxon>
        <taxon>Pezizomycotina</taxon>
        <taxon>Dothideomycetes</taxon>
        <taxon>Pleosporomycetidae</taxon>
        <taxon>Pleosporales</taxon>
        <taxon>Sporormiaceae</taxon>
        <taxon>Sporormia</taxon>
    </lineage>
</organism>
<evidence type="ECO:0000256" key="1">
    <source>
        <dbReference type="SAM" id="MobiDB-lite"/>
    </source>
</evidence>
<keyword evidence="3" id="KW-1185">Reference proteome</keyword>
<accession>A0A6A6V076</accession>
<feature type="region of interest" description="Disordered" evidence="1">
    <location>
        <begin position="1"/>
        <end position="30"/>
    </location>
</feature>
<protein>
    <submittedName>
        <fullName evidence="2">Uncharacterized protein</fullName>
    </submittedName>
</protein>
<feature type="compositionally biased region" description="Low complexity" evidence="1">
    <location>
        <begin position="1"/>
        <end position="10"/>
    </location>
</feature>
<gene>
    <name evidence="2" type="ORF">M011DRAFT_471057</name>
</gene>
<proteinExistence type="predicted"/>
<evidence type="ECO:0000313" key="3">
    <source>
        <dbReference type="Proteomes" id="UP000799440"/>
    </source>
</evidence>
<dbReference type="PROSITE" id="PS51257">
    <property type="entry name" value="PROKAR_LIPOPROTEIN"/>
    <property type="match status" value="1"/>
</dbReference>
<sequence length="67" mass="7344">MWEARTTTPATHHRRSPPTASPTCSQSSTSACAAGRQYEPADAVLPDCERTAERQKQGSRRVKLFAV</sequence>
<feature type="compositionally biased region" description="Low complexity" evidence="1">
    <location>
        <begin position="17"/>
        <end position="30"/>
    </location>
</feature>
<evidence type="ECO:0000313" key="2">
    <source>
        <dbReference type="EMBL" id="KAF2743928.1"/>
    </source>
</evidence>
<reference evidence="2" key="1">
    <citation type="journal article" date="2020" name="Stud. Mycol.">
        <title>101 Dothideomycetes genomes: a test case for predicting lifestyles and emergence of pathogens.</title>
        <authorList>
            <person name="Haridas S."/>
            <person name="Albert R."/>
            <person name="Binder M."/>
            <person name="Bloem J."/>
            <person name="Labutti K."/>
            <person name="Salamov A."/>
            <person name="Andreopoulos B."/>
            <person name="Baker S."/>
            <person name="Barry K."/>
            <person name="Bills G."/>
            <person name="Bluhm B."/>
            <person name="Cannon C."/>
            <person name="Castanera R."/>
            <person name="Culley D."/>
            <person name="Daum C."/>
            <person name="Ezra D."/>
            <person name="Gonzalez J."/>
            <person name="Henrissat B."/>
            <person name="Kuo A."/>
            <person name="Liang C."/>
            <person name="Lipzen A."/>
            <person name="Lutzoni F."/>
            <person name="Magnuson J."/>
            <person name="Mondo S."/>
            <person name="Nolan M."/>
            <person name="Ohm R."/>
            <person name="Pangilinan J."/>
            <person name="Park H.-J."/>
            <person name="Ramirez L."/>
            <person name="Alfaro M."/>
            <person name="Sun H."/>
            <person name="Tritt A."/>
            <person name="Yoshinaga Y."/>
            <person name="Zwiers L.-H."/>
            <person name="Turgeon B."/>
            <person name="Goodwin S."/>
            <person name="Spatafora J."/>
            <person name="Crous P."/>
            <person name="Grigoriev I."/>
        </authorList>
    </citation>
    <scope>NUCLEOTIDE SEQUENCE</scope>
    <source>
        <strain evidence="2">CBS 119925</strain>
    </source>
</reference>
<dbReference type="Proteomes" id="UP000799440">
    <property type="component" value="Unassembled WGS sequence"/>
</dbReference>
<dbReference type="AlphaFoldDB" id="A0A6A6V076"/>